<dbReference type="KEGG" id="cei:CEPID_08780"/>
<dbReference type="GO" id="GO:0004713">
    <property type="term" value="F:protein tyrosine kinase activity"/>
    <property type="evidence" value="ECO:0007669"/>
    <property type="project" value="TreeGrafter"/>
</dbReference>
<dbReference type="RefSeq" id="WP_047240608.1">
    <property type="nucleotide sequence ID" value="NZ_CP011541.1"/>
</dbReference>
<dbReference type="EC" id="3.1.3.18" evidence="1"/>
<gene>
    <name evidence="1" type="ORF">CEPID_08780</name>
</gene>
<dbReference type="Pfam" id="PF13419">
    <property type="entry name" value="HAD_2"/>
    <property type="match status" value="1"/>
</dbReference>
<dbReference type="EMBL" id="CP011541">
    <property type="protein sequence ID" value="AKK03605.1"/>
    <property type="molecule type" value="Genomic_DNA"/>
</dbReference>
<dbReference type="NCBIfam" id="TIGR01549">
    <property type="entry name" value="HAD-SF-IA-v1"/>
    <property type="match status" value="1"/>
</dbReference>
<dbReference type="STRING" id="1050174.CEPID_08780"/>
<accession>A0A0G3GSP5</accession>
<dbReference type="OrthoDB" id="9776368at2"/>
<protein>
    <submittedName>
        <fullName evidence="1">Haloacid dehalogenase superfamily enzyme, subfamily IA</fullName>
        <ecNumber evidence="1">3.1.3.18</ecNumber>
    </submittedName>
</protein>
<keyword evidence="1" id="KW-0378">Hydrolase</keyword>
<evidence type="ECO:0000313" key="2">
    <source>
        <dbReference type="Proteomes" id="UP000035368"/>
    </source>
</evidence>
<dbReference type="Gene3D" id="1.10.150.240">
    <property type="entry name" value="Putative phosphatase, domain 2"/>
    <property type="match status" value="1"/>
</dbReference>
<dbReference type="InterPro" id="IPR023198">
    <property type="entry name" value="PGP-like_dom2"/>
</dbReference>
<dbReference type="GO" id="GO:0008967">
    <property type="term" value="F:phosphoglycolate phosphatase activity"/>
    <property type="evidence" value="ECO:0007669"/>
    <property type="project" value="UniProtKB-EC"/>
</dbReference>
<dbReference type="SFLD" id="SFLDS00003">
    <property type="entry name" value="Haloacid_Dehalogenase"/>
    <property type="match status" value="1"/>
</dbReference>
<sequence length="221" mass="24784">MHILFVDVDGTLIDSFPGIRASYLHTLDQLQWPTPSEDVIAAIPGPPMEDSMRALGMSPEQAREALGVYLKHYGEVGYAMSTPYPGMHEFLRTFSDAGFLLCTATSKGEQFARQALEMHGYLEFFDFIGAAEEDGTRRSKAAVIAHVLDTMQLRDQTHSILMIGDRIHDIEGAGQFGIDTVVVDWGYGTEEERNLARFRAHDAIELESIVHEWSAHRRTQQ</sequence>
<dbReference type="InterPro" id="IPR036412">
    <property type="entry name" value="HAD-like_sf"/>
</dbReference>
<dbReference type="InterPro" id="IPR023214">
    <property type="entry name" value="HAD_sf"/>
</dbReference>
<dbReference type="PATRIC" id="fig|1050174.4.peg.1769"/>
<name>A0A0G3GSP5_9CORY</name>
<dbReference type="SFLD" id="SFLDG01129">
    <property type="entry name" value="C1.5:_HAD__Beta-PGM__Phosphata"/>
    <property type="match status" value="1"/>
</dbReference>
<dbReference type="SUPFAM" id="SSF56784">
    <property type="entry name" value="HAD-like"/>
    <property type="match status" value="1"/>
</dbReference>
<dbReference type="AlphaFoldDB" id="A0A0G3GSP5"/>
<dbReference type="PANTHER" id="PTHR43434:SF20">
    <property type="entry name" value="5'-NUCLEOTIDASE"/>
    <property type="match status" value="1"/>
</dbReference>
<dbReference type="InterPro" id="IPR041492">
    <property type="entry name" value="HAD_2"/>
</dbReference>
<dbReference type="PANTHER" id="PTHR43434">
    <property type="entry name" value="PHOSPHOGLYCOLATE PHOSPHATASE"/>
    <property type="match status" value="1"/>
</dbReference>
<dbReference type="Gene3D" id="3.40.50.1000">
    <property type="entry name" value="HAD superfamily/HAD-like"/>
    <property type="match status" value="1"/>
</dbReference>
<dbReference type="GO" id="GO:0005829">
    <property type="term" value="C:cytosol"/>
    <property type="evidence" value="ECO:0007669"/>
    <property type="project" value="TreeGrafter"/>
</dbReference>
<organism evidence="1 2">
    <name type="scientific">Corynebacterium epidermidicanis</name>
    <dbReference type="NCBI Taxonomy" id="1050174"/>
    <lineage>
        <taxon>Bacteria</taxon>
        <taxon>Bacillati</taxon>
        <taxon>Actinomycetota</taxon>
        <taxon>Actinomycetes</taxon>
        <taxon>Mycobacteriales</taxon>
        <taxon>Corynebacteriaceae</taxon>
        <taxon>Corynebacterium</taxon>
    </lineage>
</organism>
<keyword evidence="2" id="KW-1185">Reference proteome</keyword>
<proteinExistence type="predicted"/>
<reference evidence="1 2" key="1">
    <citation type="submission" date="2015-05" db="EMBL/GenBank/DDBJ databases">
        <title>Complete genome sequence of Corynebacterium epidermidicanis DSM 45586, isolated from the skin of a dog suffering from pruritus.</title>
        <authorList>
            <person name="Ruckert C."/>
            <person name="Albersmeier A."/>
            <person name="Winkler A."/>
            <person name="Tauch A."/>
        </authorList>
    </citation>
    <scope>NUCLEOTIDE SEQUENCE [LARGE SCALE GENOMIC DNA]</scope>
    <source>
        <strain evidence="1 2">DSM 45586</strain>
    </source>
</reference>
<evidence type="ECO:0000313" key="1">
    <source>
        <dbReference type="EMBL" id="AKK03605.1"/>
    </source>
</evidence>
<dbReference type="InterPro" id="IPR050155">
    <property type="entry name" value="HAD-like_hydrolase_sf"/>
</dbReference>
<dbReference type="InterPro" id="IPR006439">
    <property type="entry name" value="HAD-SF_hydro_IA"/>
</dbReference>
<dbReference type="Proteomes" id="UP000035368">
    <property type="component" value="Chromosome"/>
</dbReference>